<keyword evidence="6" id="KW-1003">Cell membrane</keyword>
<feature type="transmembrane region" description="Helical" evidence="6">
    <location>
        <begin position="185"/>
        <end position="204"/>
    </location>
</feature>
<evidence type="ECO:0000256" key="4">
    <source>
        <dbReference type="ARBA" id="ARBA00023136"/>
    </source>
</evidence>
<feature type="transmembrane region" description="Helical" evidence="6">
    <location>
        <begin position="152"/>
        <end position="173"/>
    </location>
</feature>
<gene>
    <name evidence="9" type="ORF">HNQ79_003635</name>
</gene>
<comment type="subcellular location">
    <subcellularLocation>
        <location evidence="6">Cell membrane</location>
        <topology evidence="6">Multi-pass membrane protein</topology>
    </subcellularLocation>
    <subcellularLocation>
        <location evidence="1">Membrane</location>
        <topology evidence="1">Multi-pass membrane protein</topology>
    </subcellularLocation>
</comment>
<reference evidence="9 10" key="1">
    <citation type="submission" date="2020-08" db="EMBL/GenBank/DDBJ databases">
        <title>Genomic Encyclopedia of Type Strains, Phase IV (KMG-IV): sequencing the most valuable type-strain genomes for metagenomic binning, comparative biology and taxonomic classification.</title>
        <authorList>
            <person name="Goeker M."/>
        </authorList>
    </citation>
    <scope>NUCLEOTIDE SEQUENCE [LARGE SCALE GENOMIC DNA]</scope>
    <source>
        <strain evidence="9 10">DSM 40141</strain>
    </source>
</reference>
<accession>A0A7X0HIT3</accession>
<comment type="caution">
    <text evidence="9">The sequence shown here is derived from an EMBL/GenBank/DDBJ whole genome shotgun (WGS) entry which is preliminary data.</text>
</comment>
<feature type="domain" description="ABC transmembrane type-2" evidence="8">
    <location>
        <begin position="40"/>
        <end position="267"/>
    </location>
</feature>
<dbReference type="GO" id="GO:0043190">
    <property type="term" value="C:ATP-binding cassette (ABC) transporter complex"/>
    <property type="evidence" value="ECO:0007669"/>
    <property type="project" value="InterPro"/>
</dbReference>
<dbReference type="PANTHER" id="PTHR43027:SF2">
    <property type="entry name" value="TRANSPORT PERMEASE PROTEIN"/>
    <property type="match status" value="1"/>
</dbReference>
<dbReference type="AlphaFoldDB" id="A0A7X0HIT3"/>
<evidence type="ECO:0000256" key="6">
    <source>
        <dbReference type="RuleBase" id="RU361157"/>
    </source>
</evidence>
<evidence type="ECO:0000313" key="10">
    <source>
        <dbReference type="Proteomes" id="UP000540423"/>
    </source>
</evidence>
<dbReference type="InterPro" id="IPR047817">
    <property type="entry name" value="ABC2_TM_bact-type"/>
</dbReference>
<dbReference type="PROSITE" id="PS51012">
    <property type="entry name" value="ABC_TM2"/>
    <property type="match status" value="1"/>
</dbReference>
<dbReference type="GO" id="GO:0046677">
    <property type="term" value="P:response to antibiotic"/>
    <property type="evidence" value="ECO:0007669"/>
    <property type="project" value="UniProtKB-KW"/>
</dbReference>
<dbReference type="RefSeq" id="WP_229923248.1">
    <property type="nucleotide sequence ID" value="NZ_BNBN01000003.1"/>
</dbReference>
<keyword evidence="3 6" id="KW-1133">Transmembrane helix</keyword>
<keyword evidence="2 6" id="KW-0812">Transmembrane</keyword>
<dbReference type="GO" id="GO:0140359">
    <property type="term" value="F:ABC-type transporter activity"/>
    <property type="evidence" value="ECO:0007669"/>
    <property type="project" value="InterPro"/>
</dbReference>
<evidence type="ECO:0000256" key="5">
    <source>
        <dbReference type="ARBA" id="ARBA00023251"/>
    </source>
</evidence>
<dbReference type="PIRSF" id="PIRSF006648">
    <property type="entry name" value="DrrB"/>
    <property type="match status" value="1"/>
</dbReference>
<protein>
    <recommendedName>
        <fullName evidence="6">Transport permease protein</fullName>
    </recommendedName>
</protein>
<sequence>MSGTLTQGARTTATGARTTTAGRMKAMARAELILLGRHKAGLVTILVMPLILTFASLSVAKGMDLEQYGLSLGTMLIPTALTYVMIGSIYTTLVGTYVTRREELVLKRLRTGEQGDMEILAGTSIAALVAGLVQSVLLLVAGVVLLDAEMPSHVLFVAVGIALGIALAVLLAVATTAFTKSVEGAQLTIAPVMFLSMFGSGLFFPLEALPDTAATICELLPFSPVVELMRGGWSGGLTWTGAMGDVAVVAAWTVLSVYTAKKRFHWEPRR</sequence>
<feature type="transmembrane region" description="Helical" evidence="6">
    <location>
        <begin position="80"/>
        <end position="98"/>
    </location>
</feature>
<feature type="transmembrane region" description="Helical" evidence="6">
    <location>
        <begin position="40"/>
        <end position="60"/>
    </location>
</feature>
<organism evidence="9 10">
    <name type="scientific">Streptomyces candidus</name>
    <dbReference type="NCBI Taxonomy" id="67283"/>
    <lineage>
        <taxon>Bacteria</taxon>
        <taxon>Bacillati</taxon>
        <taxon>Actinomycetota</taxon>
        <taxon>Actinomycetes</taxon>
        <taxon>Kitasatosporales</taxon>
        <taxon>Streptomycetaceae</taxon>
        <taxon>Streptomyces</taxon>
    </lineage>
</organism>
<evidence type="ECO:0000256" key="1">
    <source>
        <dbReference type="ARBA" id="ARBA00004141"/>
    </source>
</evidence>
<evidence type="ECO:0000256" key="2">
    <source>
        <dbReference type="ARBA" id="ARBA00022692"/>
    </source>
</evidence>
<evidence type="ECO:0000313" key="9">
    <source>
        <dbReference type="EMBL" id="MBB6437152.1"/>
    </source>
</evidence>
<keyword evidence="10" id="KW-1185">Reference proteome</keyword>
<keyword evidence="6" id="KW-0813">Transport</keyword>
<dbReference type="InterPro" id="IPR013525">
    <property type="entry name" value="ABC2_TM"/>
</dbReference>
<feature type="region of interest" description="Disordered" evidence="7">
    <location>
        <begin position="1"/>
        <end position="22"/>
    </location>
</feature>
<name>A0A7X0HIT3_9ACTN</name>
<dbReference type="Pfam" id="PF01061">
    <property type="entry name" value="ABC2_membrane"/>
    <property type="match status" value="1"/>
</dbReference>
<evidence type="ECO:0000256" key="7">
    <source>
        <dbReference type="SAM" id="MobiDB-lite"/>
    </source>
</evidence>
<dbReference type="Proteomes" id="UP000540423">
    <property type="component" value="Unassembled WGS sequence"/>
</dbReference>
<dbReference type="InterPro" id="IPR052902">
    <property type="entry name" value="ABC-2_transporter"/>
</dbReference>
<feature type="transmembrane region" description="Helical" evidence="6">
    <location>
        <begin position="119"/>
        <end position="146"/>
    </location>
</feature>
<keyword evidence="4 6" id="KW-0472">Membrane</keyword>
<evidence type="ECO:0000256" key="3">
    <source>
        <dbReference type="ARBA" id="ARBA00022989"/>
    </source>
</evidence>
<keyword evidence="5" id="KW-0046">Antibiotic resistance</keyword>
<dbReference type="EMBL" id="JACHEM010000009">
    <property type="protein sequence ID" value="MBB6437152.1"/>
    <property type="molecule type" value="Genomic_DNA"/>
</dbReference>
<feature type="transmembrane region" description="Helical" evidence="6">
    <location>
        <begin position="237"/>
        <end position="260"/>
    </location>
</feature>
<evidence type="ECO:0000259" key="8">
    <source>
        <dbReference type="PROSITE" id="PS51012"/>
    </source>
</evidence>
<dbReference type="PANTHER" id="PTHR43027">
    <property type="entry name" value="DOXORUBICIN RESISTANCE ABC TRANSPORTER PERMEASE PROTEIN DRRC-RELATED"/>
    <property type="match status" value="1"/>
</dbReference>
<dbReference type="InterPro" id="IPR000412">
    <property type="entry name" value="ABC_2_transport"/>
</dbReference>
<comment type="similarity">
    <text evidence="6">Belongs to the ABC-2 integral membrane protein family.</text>
</comment>
<proteinExistence type="inferred from homology"/>